<dbReference type="AlphaFoldDB" id="A0A3A8IEL4"/>
<accession>A0A3A8IEL4</accession>
<name>A0A3A8IEL4_9BACT</name>
<dbReference type="EMBL" id="JABFJV010000084">
    <property type="protein sequence ID" value="NOK34825.1"/>
    <property type="molecule type" value="Genomic_DNA"/>
</dbReference>
<evidence type="ECO:0000313" key="2">
    <source>
        <dbReference type="EMBL" id="NOK34825.1"/>
    </source>
</evidence>
<dbReference type="EMBL" id="JABFJW010000064">
    <property type="protein sequence ID" value="NOK09509.1"/>
    <property type="molecule type" value="Genomic_DNA"/>
</dbReference>
<evidence type="ECO:0008006" key="5">
    <source>
        <dbReference type="Google" id="ProtNLM"/>
    </source>
</evidence>
<gene>
    <name evidence="2" type="ORF">HMI49_16620</name>
    <name evidence="1" type="ORF">HNS30_10765</name>
</gene>
<evidence type="ECO:0000313" key="1">
    <source>
        <dbReference type="EMBL" id="NOK09509.1"/>
    </source>
</evidence>
<protein>
    <recommendedName>
        <fullName evidence="5">Phasin family protein</fullName>
    </recommendedName>
</protein>
<dbReference type="InterPro" id="IPR008769">
    <property type="entry name" value="PhaF_PhaI"/>
</dbReference>
<proteinExistence type="predicted"/>
<keyword evidence="4" id="KW-1185">Reference proteome</keyword>
<dbReference type="Pfam" id="PF05597">
    <property type="entry name" value="Phasin"/>
    <property type="match status" value="1"/>
</dbReference>
<organism evidence="1 3">
    <name type="scientific">Corallococcus exercitus</name>
    <dbReference type="NCBI Taxonomy" id="2316736"/>
    <lineage>
        <taxon>Bacteria</taxon>
        <taxon>Pseudomonadati</taxon>
        <taxon>Myxococcota</taxon>
        <taxon>Myxococcia</taxon>
        <taxon>Myxococcales</taxon>
        <taxon>Cystobacterineae</taxon>
        <taxon>Myxococcaceae</taxon>
        <taxon>Corallococcus</taxon>
    </lineage>
</organism>
<evidence type="ECO:0000313" key="4">
    <source>
        <dbReference type="Proteomes" id="UP000563426"/>
    </source>
</evidence>
<dbReference type="Proteomes" id="UP000528460">
    <property type="component" value="Unassembled WGS sequence"/>
</dbReference>
<comment type="caution">
    <text evidence="1">The sequence shown here is derived from an EMBL/GenBank/DDBJ whole genome shotgun (WGS) entry which is preliminary data.</text>
</comment>
<dbReference type="OrthoDB" id="5514278at2"/>
<dbReference type="Proteomes" id="UP000563426">
    <property type="component" value="Unassembled WGS sequence"/>
</dbReference>
<dbReference type="RefSeq" id="WP_120526755.1">
    <property type="nucleotide sequence ID" value="NZ_CP102577.1"/>
</dbReference>
<reference evidence="3 4" key="1">
    <citation type="submission" date="2020-05" db="EMBL/GenBank/DDBJ databases">
        <authorList>
            <person name="Whitworth D."/>
        </authorList>
    </citation>
    <scope>NUCLEOTIDE SEQUENCE [LARGE SCALE GENOMIC DNA]</scope>
    <source>
        <strain evidence="2 4">AB043B</strain>
        <strain evidence="1 3">CA046A</strain>
    </source>
</reference>
<evidence type="ECO:0000313" key="3">
    <source>
        <dbReference type="Proteomes" id="UP000528460"/>
    </source>
</evidence>
<sequence length="116" mass="13441">MDNNTEAPREKPSVAEAFERIWSQALLAVNTAEEEASRAVQRVASVAGWSQDEVKRQAREFAERLTGHRKDLEHNVEERVRTALTLLKLPRREELQAFGARLERLNERIQALEHRK</sequence>